<sequence length="134" mass="15502">MTDSYSMGTKKFDEEFCCPICLDVFNDPVVVRCCGNTYCEKCIQAVGAKCPYCDIKTEFTKNLIIKRIIDESEVKCKCGVFFKRNEALQHKIVCRLEPKKCRYCAFIGCAEDRLKHGMKDHQDVILRAFTQYID</sequence>
<protein>
    <recommendedName>
        <fullName evidence="5">RING-type domain-containing protein</fullName>
    </recommendedName>
</protein>
<dbReference type="InterPro" id="IPR001841">
    <property type="entry name" value="Znf_RING"/>
</dbReference>
<dbReference type="Gene3D" id="3.30.40.10">
    <property type="entry name" value="Zinc/RING finger domain, C3HC4 (zinc finger)"/>
    <property type="match status" value="1"/>
</dbReference>
<dbReference type="PROSITE" id="PS50089">
    <property type="entry name" value="ZF_RING_2"/>
    <property type="match status" value="1"/>
</dbReference>
<keyword evidence="3" id="KW-0862">Zinc</keyword>
<dbReference type="AlphaFoldDB" id="A0A1R2C1L5"/>
<evidence type="ECO:0000256" key="1">
    <source>
        <dbReference type="ARBA" id="ARBA00022723"/>
    </source>
</evidence>
<keyword evidence="1" id="KW-0479">Metal-binding</keyword>
<dbReference type="InterPro" id="IPR013083">
    <property type="entry name" value="Znf_RING/FYVE/PHD"/>
</dbReference>
<dbReference type="EMBL" id="MPUH01000325">
    <property type="protein sequence ID" value="OMJ82825.1"/>
    <property type="molecule type" value="Genomic_DNA"/>
</dbReference>
<comment type="caution">
    <text evidence="6">The sequence shown here is derived from an EMBL/GenBank/DDBJ whole genome shotgun (WGS) entry which is preliminary data.</text>
</comment>
<evidence type="ECO:0000256" key="4">
    <source>
        <dbReference type="PROSITE-ProRule" id="PRU00175"/>
    </source>
</evidence>
<reference evidence="6 7" key="1">
    <citation type="submission" date="2016-11" db="EMBL/GenBank/DDBJ databases">
        <title>The macronuclear genome of Stentor coeruleus: a giant cell with tiny introns.</title>
        <authorList>
            <person name="Slabodnick M."/>
            <person name="Ruby J.G."/>
            <person name="Reiff S.B."/>
            <person name="Swart E.C."/>
            <person name="Gosai S."/>
            <person name="Prabakaran S."/>
            <person name="Witkowska E."/>
            <person name="Larue G.E."/>
            <person name="Fisher S."/>
            <person name="Freeman R.M."/>
            <person name="Gunawardena J."/>
            <person name="Chu W."/>
            <person name="Stover N.A."/>
            <person name="Gregory B.D."/>
            <person name="Nowacki M."/>
            <person name="Derisi J."/>
            <person name="Roy S.W."/>
            <person name="Marshall W.F."/>
            <person name="Sood P."/>
        </authorList>
    </citation>
    <scope>NUCLEOTIDE SEQUENCE [LARGE SCALE GENOMIC DNA]</scope>
    <source>
        <strain evidence="6">WM001</strain>
    </source>
</reference>
<dbReference type="InterPro" id="IPR003613">
    <property type="entry name" value="Ubox_domain"/>
</dbReference>
<evidence type="ECO:0000313" key="7">
    <source>
        <dbReference type="Proteomes" id="UP000187209"/>
    </source>
</evidence>
<dbReference type="GO" id="GO:0004842">
    <property type="term" value="F:ubiquitin-protein transferase activity"/>
    <property type="evidence" value="ECO:0007669"/>
    <property type="project" value="InterPro"/>
</dbReference>
<dbReference type="Proteomes" id="UP000187209">
    <property type="component" value="Unassembled WGS sequence"/>
</dbReference>
<keyword evidence="7" id="KW-1185">Reference proteome</keyword>
<dbReference type="Pfam" id="PF13445">
    <property type="entry name" value="zf-RING_UBOX"/>
    <property type="match status" value="1"/>
</dbReference>
<name>A0A1R2C1L5_9CILI</name>
<evidence type="ECO:0000256" key="3">
    <source>
        <dbReference type="ARBA" id="ARBA00022833"/>
    </source>
</evidence>
<dbReference type="GO" id="GO:0016567">
    <property type="term" value="P:protein ubiquitination"/>
    <property type="evidence" value="ECO:0007669"/>
    <property type="project" value="InterPro"/>
</dbReference>
<dbReference type="SMART" id="SM00184">
    <property type="entry name" value="RING"/>
    <property type="match status" value="1"/>
</dbReference>
<dbReference type="SUPFAM" id="SSF57850">
    <property type="entry name" value="RING/U-box"/>
    <property type="match status" value="1"/>
</dbReference>
<gene>
    <name evidence="6" type="ORF">SteCoe_16358</name>
</gene>
<dbReference type="InterPro" id="IPR027370">
    <property type="entry name" value="Znf-RING_euk"/>
</dbReference>
<evidence type="ECO:0000313" key="6">
    <source>
        <dbReference type="EMBL" id="OMJ82825.1"/>
    </source>
</evidence>
<evidence type="ECO:0000256" key="2">
    <source>
        <dbReference type="ARBA" id="ARBA00022771"/>
    </source>
</evidence>
<feature type="domain" description="RING-type" evidence="5">
    <location>
        <begin position="18"/>
        <end position="54"/>
    </location>
</feature>
<dbReference type="OrthoDB" id="313084at2759"/>
<keyword evidence="2 4" id="KW-0863">Zinc-finger</keyword>
<proteinExistence type="predicted"/>
<dbReference type="GO" id="GO:0008270">
    <property type="term" value="F:zinc ion binding"/>
    <property type="evidence" value="ECO:0007669"/>
    <property type="project" value="UniProtKB-KW"/>
</dbReference>
<dbReference type="SMART" id="SM00504">
    <property type="entry name" value="Ubox"/>
    <property type="match status" value="1"/>
</dbReference>
<evidence type="ECO:0000259" key="5">
    <source>
        <dbReference type="PROSITE" id="PS50089"/>
    </source>
</evidence>
<accession>A0A1R2C1L5</accession>
<organism evidence="6 7">
    <name type="scientific">Stentor coeruleus</name>
    <dbReference type="NCBI Taxonomy" id="5963"/>
    <lineage>
        <taxon>Eukaryota</taxon>
        <taxon>Sar</taxon>
        <taxon>Alveolata</taxon>
        <taxon>Ciliophora</taxon>
        <taxon>Postciliodesmatophora</taxon>
        <taxon>Heterotrichea</taxon>
        <taxon>Heterotrichida</taxon>
        <taxon>Stentoridae</taxon>
        <taxon>Stentor</taxon>
    </lineage>
</organism>